<feature type="transmembrane region" description="Helical" evidence="1">
    <location>
        <begin position="150"/>
        <end position="172"/>
    </location>
</feature>
<organism evidence="3 4">
    <name type="scientific">Sessilibacter corallicola</name>
    <dbReference type="NCBI Taxonomy" id="2904075"/>
    <lineage>
        <taxon>Bacteria</taxon>
        <taxon>Pseudomonadati</taxon>
        <taxon>Pseudomonadota</taxon>
        <taxon>Gammaproteobacteria</taxon>
        <taxon>Cellvibrionales</taxon>
        <taxon>Cellvibrionaceae</taxon>
        <taxon>Sessilibacter</taxon>
    </lineage>
</organism>
<dbReference type="InterPro" id="IPR036909">
    <property type="entry name" value="Cyt_c-like_dom_sf"/>
</dbReference>
<keyword evidence="4" id="KW-1185">Reference proteome</keyword>
<feature type="transmembrane region" description="Helical" evidence="1">
    <location>
        <begin position="116"/>
        <end position="138"/>
    </location>
</feature>
<gene>
    <name evidence="3" type="ORF">NBRC116591_14070</name>
</gene>
<protein>
    <submittedName>
        <fullName evidence="3">Urate hydroxylase PuuD</fullName>
    </submittedName>
</protein>
<evidence type="ECO:0000256" key="1">
    <source>
        <dbReference type="SAM" id="Phobius"/>
    </source>
</evidence>
<dbReference type="SUPFAM" id="SSF46626">
    <property type="entry name" value="Cytochrome c"/>
    <property type="match status" value="1"/>
</dbReference>
<dbReference type="Pfam" id="PF06181">
    <property type="entry name" value="Urate_ox_N"/>
    <property type="match status" value="1"/>
</dbReference>
<evidence type="ECO:0000259" key="2">
    <source>
        <dbReference type="Pfam" id="PF06181"/>
    </source>
</evidence>
<comment type="caution">
    <text evidence="3">The sequence shown here is derived from an EMBL/GenBank/DDBJ whole genome shotgun (WGS) entry which is preliminary data.</text>
</comment>
<accession>A0ABQ0A7M4</accession>
<keyword evidence="1" id="KW-0472">Membrane</keyword>
<feature type="transmembrane region" description="Helical" evidence="1">
    <location>
        <begin position="178"/>
        <end position="198"/>
    </location>
</feature>
<keyword evidence="1" id="KW-0812">Transmembrane</keyword>
<sequence length="409" mass="44844">MSSAYLLDWLSMAFRWLHVLAAIAWIGSSLKYVWVDNNLRKPPQWKADKGIKGDVWVIHGGGIYEFQKYELAPERMPEVLHWVKWESYTTWLSGFLLVSVIYYSQASTYLMPVDGVFTASWQAVVAGIGFLASTLLIYEILIRTPIVTKGAIFAVVMSLVFLGLSYIAFQLFSPRAAALHVGAAIGTIMSGNVFFGIVPAQKAFMRAIESGQQPNAATAAFAKQRSLHNNYFTLAVVLLMISNHYPIVYSHELGWVLIVAIGVLSAYIRHFFNLKNQGVTKPQILVIAGALIVALVVLAAPKSNLEATSVDSSFDRSVDSSVESSVALNENPAMAIVNTHCSGCHAVQPSNPAFAAPPAGIVIENESHVRALADRIRSVSVDSKYMPLGNLTGMTQEERDTLGQWLESY</sequence>
<name>A0ABQ0A7M4_9GAMM</name>
<feature type="transmembrane region" description="Helical" evidence="1">
    <location>
        <begin position="85"/>
        <end position="104"/>
    </location>
</feature>
<feature type="transmembrane region" description="Helical" evidence="1">
    <location>
        <begin position="12"/>
        <end position="34"/>
    </location>
</feature>
<keyword evidence="1" id="KW-1133">Transmembrane helix</keyword>
<evidence type="ECO:0000313" key="4">
    <source>
        <dbReference type="Proteomes" id="UP001465153"/>
    </source>
</evidence>
<feature type="transmembrane region" description="Helical" evidence="1">
    <location>
        <begin position="253"/>
        <end position="272"/>
    </location>
</feature>
<dbReference type="InterPro" id="IPR010389">
    <property type="entry name" value="Urate_ox_N"/>
</dbReference>
<reference evidence="3 4" key="1">
    <citation type="submission" date="2024-04" db="EMBL/GenBank/DDBJ databases">
        <title>Draft genome sequence of Sessilibacter corallicola NBRC 116591.</title>
        <authorList>
            <person name="Miyakawa T."/>
            <person name="Kusuya Y."/>
            <person name="Miura T."/>
        </authorList>
    </citation>
    <scope>NUCLEOTIDE SEQUENCE [LARGE SCALE GENOMIC DNA]</scope>
    <source>
        <strain evidence="3 4">KU-00831-HH</strain>
    </source>
</reference>
<feature type="domain" description="Urate oxidase N-terminal" evidence="2">
    <location>
        <begin position="4"/>
        <end position="299"/>
    </location>
</feature>
<proteinExistence type="predicted"/>
<dbReference type="Proteomes" id="UP001465153">
    <property type="component" value="Unassembled WGS sequence"/>
</dbReference>
<dbReference type="RefSeq" id="WP_353302190.1">
    <property type="nucleotide sequence ID" value="NZ_BAABWN010000004.1"/>
</dbReference>
<feature type="transmembrane region" description="Helical" evidence="1">
    <location>
        <begin position="284"/>
        <end position="301"/>
    </location>
</feature>
<evidence type="ECO:0000313" key="3">
    <source>
        <dbReference type="EMBL" id="GAA6167597.1"/>
    </source>
</evidence>
<feature type="transmembrane region" description="Helical" evidence="1">
    <location>
        <begin position="231"/>
        <end position="247"/>
    </location>
</feature>
<dbReference type="EMBL" id="BAABWN010000004">
    <property type="protein sequence ID" value="GAA6167597.1"/>
    <property type="molecule type" value="Genomic_DNA"/>
</dbReference>